<protein>
    <recommendedName>
        <fullName evidence="1">KfrA N-terminal DNA-binding domain-containing protein</fullName>
    </recommendedName>
</protein>
<feature type="domain" description="KfrA N-terminal DNA-binding" evidence="1">
    <location>
        <begin position="13"/>
        <end position="124"/>
    </location>
</feature>
<gene>
    <name evidence="2" type="ORF">B7H17_06650</name>
</gene>
<organism evidence="2 3">
    <name type="scientific">Pseudomonas putida</name>
    <name type="common">Arthrobacter siderocapsulatus</name>
    <dbReference type="NCBI Taxonomy" id="303"/>
    <lineage>
        <taxon>Bacteria</taxon>
        <taxon>Pseudomonadati</taxon>
        <taxon>Pseudomonadota</taxon>
        <taxon>Gammaproteobacteria</taxon>
        <taxon>Pseudomonadales</taxon>
        <taxon>Pseudomonadaceae</taxon>
        <taxon>Pseudomonas</taxon>
    </lineage>
</organism>
<dbReference type="EMBL" id="NBWC01000007">
    <property type="protein sequence ID" value="ORL66410.1"/>
    <property type="molecule type" value="Genomic_DNA"/>
</dbReference>
<dbReference type="Pfam" id="PF11740">
    <property type="entry name" value="KfrA_N"/>
    <property type="match status" value="1"/>
</dbReference>
<proteinExistence type="predicted"/>
<reference evidence="2 3" key="1">
    <citation type="submission" date="2017-04" db="EMBL/GenBank/DDBJ databases">
        <title>Presence of VIM-2 positive Pseudomonas species in chickens and their surrounding environment.</title>
        <authorList>
            <person name="Zhang R."/>
        </authorList>
    </citation>
    <scope>NUCLEOTIDE SEQUENCE [LARGE SCALE GENOMIC DNA]</scope>
    <source>
        <strain evidence="2 3">DZ-C18</strain>
    </source>
</reference>
<dbReference type="OrthoDB" id="7030580at2"/>
<dbReference type="RefSeq" id="WP_084855122.1">
    <property type="nucleotide sequence ID" value="NZ_NBWC01000007.1"/>
</dbReference>
<comment type="caution">
    <text evidence="2">The sequence shown here is derived from an EMBL/GenBank/DDBJ whole genome shotgun (WGS) entry which is preliminary data.</text>
</comment>
<evidence type="ECO:0000313" key="3">
    <source>
        <dbReference type="Proteomes" id="UP000193675"/>
    </source>
</evidence>
<evidence type="ECO:0000259" key="1">
    <source>
        <dbReference type="Pfam" id="PF11740"/>
    </source>
</evidence>
<name>A0A1X1A3M6_PSEPU</name>
<accession>A0A1X1A3M6</accession>
<dbReference type="AlphaFoldDB" id="A0A1X1A3M6"/>
<dbReference type="InterPro" id="IPR021104">
    <property type="entry name" value="KfrA_DNA-bd_N"/>
</dbReference>
<dbReference type="Proteomes" id="UP000193675">
    <property type="component" value="Unassembled WGS sequence"/>
</dbReference>
<sequence>MNNSAENNNPAIEKIHKAATELYLANGKISFPTVAQVRAAAKTDMNTTSEAMKQWRSQQEQKAQAAPVQVPEAVQRASSEAVASIWQVAQSLANDALQTAQKGWEKDKAETDQITKEIAEEYDRQAIQLESVLSDNGKLTEELGKVKTEHSNALIRITSLEARLEAVEQHNKELLGRLNPQ</sequence>
<evidence type="ECO:0000313" key="2">
    <source>
        <dbReference type="EMBL" id="ORL66410.1"/>
    </source>
</evidence>